<dbReference type="PANTHER" id="PTHR21394">
    <property type="entry name" value="MAU2 CHROMATID COHESION FACTOR HOMOLOG"/>
    <property type="match status" value="1"/>
</dbReference>
<keyword evidence="7" id="KW-0539">Nucleus</keyword>
<keyword evidence="5" id="KW-0498">Mitosis</keyword>
<comment type="similarity">
    <text evidence="2">Belongs to the SCC4/mau-2 family.</text>
</comment>
<evidence type="ECO:0000256" key="6">
    <source>
        <dbReference type="ARBA" id="ARBA00022829"/>
    </source>
</evidence>
<keyword evidence="11" id="KW-1185">Reference proteome</keyword>
<keyword evidence="6" id="KW-0159">Chromosome partition</keyword>
<dbReference type="FunFam" id="1.25.40.10:FF:000977">
    <property type="entry name" value="MAU2 chromatid cohesion factor homolog"/>
    <property type="match status" value="1"/>
</dbReference>
<comment type="caution">
    <text evidence="10">The sequence shown here is derived from an EMBL/GenBank/DDBJ whole genome shotgun (WGS) entry which is preliminary data.</text>
</comment>
<comment type="subcellular location">
    <subcellularLocation>
        <location evidence="1">Nucleus</location>
        <location evidence="1">Nucleoplasm</location>
    </subcellularLocation>
</comment>
<dbReference type="GO" id="GO:0005654">
    <property type="term" value="C:nucleoplasm"/>
    <property type="evidence" value="ECO:0007669"/>
    <property type="project" value="UniProtKB-SubCell"/>
</dbReference>
<dbReference type="Gene3D" id="1.25.40.10">
    <property type="entry name" value="Tetratricopeptide repeat domain"/>
    <property type="match status" value="3"/>
</dbReference>
<reference evidence="10" key="1">
    <citation type="submission" date="2022-03" db="EMBL/GenBank/DDBJ databases">
        <authorList>
            <person name="Martin C."/>
        </authorList>
    </citation>
    <scope>NUCLEOTIDE SEQUENCE</scope>
</reference>
<dbReference type="SUPFAM" id="SSF48452">
    <property type="entry name" value="TPR-like"/>
    <property type="match status" value="2"/>
</dbReference>
<dbReference type="EMBL" id="CAIIXF020000010">
    <property type="protein sequence ID" value="CAH1797221.1"/>
    <property type="molecule type" value="Genomic_DNA"/>
</dbReference>
<evidence type="ECO:0000256" key="2">
    <source>
        <dbReference type="ARBA" id="ARBA00008585"/>
    </source>
</evidence>
<evidence type="ECO:0000256" key="3">
    <source>
        <dbReference type="ARBA" id="ARBA00017198"/>
    </source>
</evidence>
<dbReference type="FunFam" id="1.25.40.10:FF:000373">
    <property type="entry name" value="MAU2 chromatid cohesion factor homolog"/>
    <property type="match status" value="1"/>
</dbReference>
<dbReference type="SMART" id="SM00028">
    <property type="entry name" value="TPR"/>
    <property type="match status" value="5"/>
</dbReference>
<proteinExistence type="inferred from homology"/>
<sequence>MAAVHQDSWYLSLLGLAESFRTSNPPNIKMCIHCLKTIFNFKPPPRIEARTHLQLGTILLRHTKNFDLARQHLEKAWTMAQNIPSFEDVSFESASSLAQLLEQQNQSAQAKPVLQQAIDISQQSPYWHCRLCFQLAQLYAVDHEYSLACSLLGHGADYAEMKRSEFTRILFLLSKGMLLLIDKKFQEVHQVLTLTGQLTEAWLGPAVQKESLKVFFLVLQVCHFLMAGQVKSVKGSLKQLQQSIQTITTLNVDEDILPGSNNPSDLFHWLPKEHMCVLVYLLTVMHSMQAGYMDKAQKYTDKALMQIEKLKMLEAHPLLSTFQLMLLENIIQCRLIMGNKSQAIQEIYQACHVCQQQPKLFQSHGAQLHTLLGLYAMSMNCMDASEAQFNTALRLSVGKELWTFVNLNLAIVYLRTNRVNELLGLVERIDPDRLPETTHSLKASSFYVKGLQSFFQTKYNDAKRYLRETLKMANAEDLNRLTSCSLVLLGHIFLSLGNSAEAMNMVTPAMQLASKIPDVHVQLWASALLKDLYRYIGDPAKEEEGFRLHDSFAQSLLTDHCTSSQLSEHSLIQWTDGLCPINNLTPTNGTAGLL</sequence>
<dbReference type="InterPro" id="IPR019734">
    <property type="entry name" value="TPR_rpt"/>
</dbReference>
<dbReference type="GO" id="GO:0051301">
    <property type="term" value="P:cell division"/>
    <property type="evidence" value="ECO:0007669"/>
    <property type="project" value="UniProtKB-KW"/>
</dbReference>
<gene>
    <name evidence="10" type="ORF">OFUS_LOCUS21549</name>
</gene>
<evidence type="ECO:0000256" key="4">
    <source>
        <dbReference type="ARBA" id="ARBA00022618"/>
    </source>
</evidence>
<dbReference type="GO" id="GO:0007059">
    <property type="term" value="P:chromosome segregation"/>
    <property type="evidence" value="ECO:0007669"/>
    <property type="project" value="UniProtKB-KW"/>
</dbReference>
<organism evidence="10 11">
    <name type="scientific">Owenia fusiformis</name>
    <name type="common">Polychaete worm</name>
    <dbReference type="NCBI Taxonomy" id="6347"/>
    <lineage>
        <taxon>Eukaryota</taxon>
        <taxon>Metazoa</taxon>
        <taxon>Spiralia</taxon>
        <taxon>Lophotrochozoa</taxon>
        <taxon>Annelida</taxon>
        <taxon>Polychaeta</taxon>
        <taxon>Sedentaria</taxon>
        <taxon>Canalipalpata</taxon>
        <taxon>Sabellida</taxon>
        <taxon>Oweniida</taxon>
        <taxon>Oweniidae</taxon>
        <taxon>Owenia</taxon>
    </lineage>
</organism>
<protein>
    <recommendedName>
        <fullName evidence="3">MAU2 chromatid cohesion factor homolog</fullName>
    </recommendedName>
    <alternativeName>
        <fullName evidence="9">Cohesin loading complex subunit SCC4 homolog</fullName>
    </alternativeName>
</protein>
<dbReference type="GO" id="GO:0007064">
    <property type="term" value="P:mitotic sister chromatid cohesion"/>
    <property type="evidence" value="ECO:0007669"/>
    <property type="project" value="InterPro"/>
</dbReference>
<accession>A0A8J1TZ86</accession>
<dbReference type="Proteomes" id="UP000749559">
    <property type="component" value="Unassembled WGS sequence"/>
</dbReference>
<dbReference type="Pfam" id="PF10345">
    <property type="entry name" value="Cohesin_load"/>
    <property type="match status" value="1"/>
</dbReference>
<dbReference type="InterPro" id="IPR019440">
    <property type="entry name" value="MAU2"/>
</dbReference>
<evidence type="ECO:0000256" key="5">
    <source>
        <dbReference type="ARBA" id="ARBA00022776"/>
    </source>
</evidence>
<evidence type="ECO:0000256" key="9">
    <source>
        <dbReference type="ARBA" id="ARBA00030523"/>
    </source>
</evidence>
<keyword evidence="4" id="KW-0132">Cell division</keyword>
<evidence type="ECO:0000256" key="8">
    <source>
        <dbReference type="ARBA" id="ARBA00023306"/>
    </source>
</evidence>
<keyword evidence="8" id="KW-0131">Cell cycle</keyword>
<evidence type="ECO:0000313" key="11">
    <source>
        <dbReference type="Proteomes" id="UP000749559"/>
    </source>
</evidence>
<dbReference type="InterPro" id="IPR011990">
    <property type="entry name" value="TPR-like_helical_dom_sf"/>
</dbReference>
<evidence type="ECO:0000313" key="10">
    <source>
        <dbReference type="EMBL" id="CAH1797221.1"/>
    </source>
</evidence>
<evidence type="ECO:0000256" key="1">
    <source>
        <dbReference type="ARBA" id="ARBA00004642"/>
    </source>
</evidence>
<evidence type="ECO:0000256" key="7">
    <source>
        <dbReference type="ARBA" id="ARBA00023242"/>
    </source>
</evidence>
<dbReference type="OrthoDB" id="5565328at2759"/>
<name>A0A8J1TZ86_OWEFU</name>
<dbReference type="AlphaFoldDB" id="A0A8J1TZ86"/>